<keyword evidence="4" id="KW-1185">Reference proteome</keyword>
<feature type="chain" id="PRO_5045416429" evidence="2">
    <location>
        <begin position="21"/>
        <end position="203"/>
    </location>
</feature>
<organism evidence="3 4">
    <name type="scientific">Paracoccus simplex</name>
    <dbReference type="NCBI Taxonomy" id="2086346"/>
    <lineage>
        <taxon>Bacteria</taxon>
        <taxon>Pseudomonadati</taxon>
        <taxon>Pseudomonadota</taxon>
        <taxon>Alphaproteobacteria</taxon>
        <taxon>Rhodobacterales</taxon>
        <taxon>Paracoccaceae</taxon>
        <taxon>Paracoccus</taxon>
    </lineage>
</organism>
<evidence type="ECO:0000256" key="1">
    <source>
        <dbReference type="ARBA" id="ARBA00009330"/>
    </source>
</evidence>
<comment type="caution">
    <text evidence="3">The sequence shown here is derived from an EMBL/GenBank/DDBJ whole genome shotgun (WGS) entry which is preliminary data.</text>
</comment>
<evidence type="ECO:0000313" key="4">
    <source>
        <dbReference type="Proteomes" id="UP001595596"/>
    </source>
</evidence>
<dbReference type="Pfam" id="PF03922">
    <property type="entry name" value="OmpW"/>
    <property type="match status" value="1"/>
</dbReference>
<dbReference type="PANTHER" id="PTHR36920">
    <property type="match status" value="1"/>
</dbReference>
<dbReference type="InterPro" id="IPR005618">
    <property type="entry name" value="OMPW"/>
</dbReference>
<dbReference type="EMBL" id="JBHRXE010000047">
    <property type="protein sequence ID" value="MFC3571001.1"/>
    <property type="molecule type" value="Genomic_DNA"/>
</dbReference>
<gene>
    <name evidence="3" type="ORF">ACFOMP_16190</name>
</gene>
<proteinExistence type="inferred from homology"/>
<dbReference type="SUPFAM" id="SSF56925">
    <property type="entry name" value="OMPA-like"/>
    <property type="match status" value="1"/>
</dbReference>
<dbReference type="Proteomes" id="UP001595596">
    <property type="component" value="Unassembled WGS sequence"/>
</dbReference>
<comment type="similarity">
    <text evidence="1">Belongs to the OmpW/AlkL family.</text>
</comment>
<name>A0ABV7S435_9RHOB</name>
<accession>A0ABV7S435</accession>
<evidence type="ECO:0000256" key="2">
    <source>
        <dbReference type="SAM" id="SignalP"/>
    </source>
</evidence>
<dbReference type="RefSeq" id="WP_289893650.1">
    <property type="nucleotide sequence ID" value="NZ_JBHRXE010000047.1"/>
</dbReference>
<protein>
    <submittedName>
        <fullName evidence="3">OmpW family protein</fullName>
    </submittedName>
</protein>
<sequence>MRQKLALAAALAAFALPALAQSQGEWTLGFGIANVNPKSDNGSLAGGAYPIEIGDSTRPTITFEYFIRDNLGIELLGALPFKHAIRSNGTEIGTVKHLPPVVSLQYHFDATPRFKPFVGLGVNFTGFWDAEAGGPLAGSDLRVKNSWGLAAHLGGDYWINDRAAIRADLRWIDIDSDVELNGAKIGEVEVDPLVAGIGYVMRF</sequence>
<dbReference type="InterPro" id="IPR011250">
    <property type="entry name" value="OMP/PagP_B-barrel"/>
</dbReference>
<reference evidence="4" key="1">
    <citation type="journal article" date="2019" name="Int. J. Syst. Evol. Microbiol.">
        <title>The Global Catalogue of Microorganisms (GCM) 10K type strain sequencing project: providing services to taxonomists for standard genome sequencing and annotation.</title>
        <authorList>
            <consortium name="The Broad Institute Genomics Platform"/>
            <consortium name="The Broad Institute Genome Sequencing Center for Infectious Disease"/>
            <person name="Wu L."/>
            <person name="Ma J."/>
        </authorList>
    </citation>
    <scope>NUCLEOTIDE SEQUENCE [LARGE SCALE GENOMIC DNA]</scope>
    <source>
        <strain evidence="4">VKM B-3226</strain>
    </source>
</reference>
<feature type="signal peptide" evidence="2">
    <location>
        <begin position="1"/>
        <end position="20"/>
    </location>
</feature>
<evidence type="ECO:0000313" key="3">
    <source>
        <dbReference type="EMBL" id="MFC3571001.1"/>
    </source>
</evidence>
<dbReference type="Gene3D" id="2.40.160.20">
    <property type="match status" value="1"/>
</dbReference>
<keyword evidence="2" id="KW-0732">Signal</keyword>
<dbReference type="PANTHER" id="PTHR36920:SF1">
    <property type="entry name" value="OUTER MEMBRANE PROTEIN W"/>
    <property type="match status" value="1"/>
</dbReference>